<evidence type="ECO:0000256" key="6">
    <source>
        <dbReference type="ARBA" id="ARBA00023242"/>
    </source>
</evidence>
<feature type="region of interest" description="Disordered" evidence="7">
    <location>
        <begin position="821"/>
        <end position="871"/>
    </location>
</feature>
<dbReference type="PROSITE" id="PS50090">
    <property type="entry name" value="MYB_LIKE"/>
    <property type="match status" value="1"/>
</dbReference>
<feature type="compositionally biased region" description="Basic and acidic residues" evidence="7">
    <location>
        <begin position="649"/>
        <end position="666"/>
    </location>
</feature>
<feature type="compositionally biased region" description="Basic and acidic residues" evidence="7">
    <location>
        <begin position="840"/>
        <end position="850"/>
    </location>
</feature>
<feature type="compositionally biased region" description="Basic and acidic residues" evidence="7">
    <location>
        <begin position="162"/>
        <end position="177"/>
    </location>
</feature>
<dbReference type="InterPro" id="IPR003822">
    <property type="entry name" value="PAH"/>
</dbReference>
<keyword evidence="5" id="KW-0804">Transcription</keyword>
<gene>
    <name evidence="10" type="primary">Gon4l</name>
</gene>
<evidence type="ECO:0000259" key="8">
    <source>
        <dbReference type="PROSITE" id="PS50090"/>
    </source>
</evidence>
<keyword evidence="3" id="KW-0597">Phosphoprotein</keyword>
<dbReference type="InterPro" id="IPR036600">
    <property type="entry name" value="PAH_sf"/>
</dbReference>
<dbReference type="FunFam" id="1.10.10.60:FF:000191">
    <property type="entry name" value="GON-4-like protein isoform X1"/>
    <property type="match status" value="1"/>
</dbReference>
<feature type="compositionally biased region" description="Basic and acidic residues" evidence="7">
    <location>
        <begin position="696"/>
        <end position="707"/>
    </location>
</feature>
<feature type="region of interest" description="Disordered" evidence="7">
    <location>
        <begin position="906"/>
        <end position="939"/>
    </location>
</feature>
<feature type="region of interest" description="Disordered" evidence="7">
    <location>
        <begin position="629"/>
        <end position="728"/>
    </location>
</feature>
<keyword evidence="9" id="KW-1185">Reference proteome</keyword>
<dbReference type="PANTHER" id="PTHR16088">
    <property type="entry name" value="YY1 ASSOCIATED PROTEIN-RELATED"/>
    <property type="match status" value="1"/>
</dbReference>
<dbReference type="SUPFAM" id="SSF47762">
    <property type="entry name" value="PAH2 domain"/>
    <property type="match status" value="1"/>
</dbReference>
<sequence length="1049" mass="116307">MLPCKKRRISVTESSQQQDDQEGDDLDLEEAVKPETDQLPDSGSESLSWGQSQDSAVCPEGHSMQDGDDQLRAEGLSLNSKMLTQHVNLAVLESVDVAVSQEIPLPSLESSHSLPVHMDKGRLQASASRKGKKIVFTPGQVTREDRGDHPVPEEPPSGEPAEEAKMEGGELEMRSEGEVPLLSSSSQSAKPGAQPRKSVQPDGSAFPQDKPLGPLVRQAEEEMEDGGLFIPTGRLFLFNSNKKTKQKQFYRYQSKRLWKYEADDDDDPEYNFLEDLDEPDTEDFRTDRAVRITKKEVNGLMEELFETVQSVVPSKFQDEMGFSNMEDDGPEEEERVTESRPSFNTPQALRFEEPLANLLNERHRTVKELLEQLKMKKPSVRQQPEVEKLKPQETVHQTLVLNPAQRSRLQQQMQQARLLSLFVFVLFLGLARKLEVSSVVKSEVAVLLPVGTVGHNSLVLGLYLSQMFFLTASEFPCLPKQVAWILATNKVFMYPELLPIRSLKANNPRDKTIFTKAEDKYFEEQQAFEKSRKFLRQLEICFAENPSHHQKIIKVLQGCADCVPQDIAELKTQMWQLLRGHDHLQDEFSIFFDHLRPAASRMGDFEEINWTEEKEYEFDGFEEVILPDVEEEEEPAKVSTASKSKRRKEIGVQHQDKDTEWPEAAKDCSCSCHEGGPESKLKKSKRRNCHCSSKVCDSKPYKSKEPPELVGSGPLHEASTVPGSKEAGQGKDLLEEEIQEEQENMEVTQSKTGRTTRKGEAPAPGSTVGSTLLCPAEVTPMELLLEGPALCSAETPRLPPQTGAVVCSVRRNQAGPEVVSCLSTSSLPPEEGAANSEAVAAHREASETERLPGTVERPAPLPSPVSVTTRDMGSRHICGNAGSQHWLIESRAEAEAAHVAAPICEKSSGARASEAAPKTAREVLAEDSGTQGMGPEGVLPKASEATVCANNSKVSSTGEKVVLWTREADRVILTMCQEQGAQPHTFSVISQQLGNKTPVEVSHRFRELMQLFHTACEASSEDEDDATSTSNADQLSDHGDLLSEEELDE</sequence>
<feature type="domain" description="Myb-like" evidence="8">
    <location>
        <begin position="964"/>
        <end position="1009"/>
    </location>
</feature>
<feature type="region of interest" description="Disordered" evidence="7">
    <location>
        <begin position="1"/>
        <end position="69"/>
    </location>
</feature>
<dbReference type="Proteomes" id="UP000515126">
    <property type="component" value="Chromosome 3"/>
</dbReference>
<feature type="compositionally biased region" description="Polar residues" evidence="7">
    <location>
        <begin position="39"/>
        <end position="55"/>
    </location>
</feature>
<protein>
    <submittedName>
        <fullName evidence="10">GON-4-like protein</fullName>
    </submittedName>
</protein>
<dbReference type="GO" id="GO:0005634">
    <property type="term" value="C:nucleus"/>
    <property type="evidence" value="ECO:0007669"/>
    <property type="project" value="UniProtKB-SubCell"/>
</dbReference>
<feature type="compositionally biased region" description="Acidic residues" evidence="7">
    <location>
        <begin position="19"/>
        <end position="29"/>
    </location>
</feature>
<evidence type="ECO:0000256" key="5">
    <source>
        <dbReference type="ARBA" id="ARBA00023163"/>
    </source>
</evidence>
<dbReference type="PANTHER" id="PTHR16088:SF3">
    <property type="entry name" value="GON-4-LIKE PROTEIN"/>
    <property type="match status" value="1"/>
</dbReference>
<dbReference type="RefSeq" id="XP_029331397.1">
    <property type="nucleotide sequence ID" value="XM_029475537.1"/>
</dbReference>
<dbReference type="InterPro" id="IPR009057">
    <property type="entry name" value="Homeodomain-like_sf"/>
</dbReference>
<dbReference type="GO" id="GO:0003712">
    <property type="term" value="F:transcription coregulator activity"/>
    <property type="evidence" value="ECO:0007669"/>
    <property type="project" value="TreeGrafter"/>
</dbReference>
<dbReference type="GO" id="GO:0006355">
    <property type="term" value="P:regulation of DNA-templated transcription"/>
    <property type="evidence" value="ECO:0007669"/>
    <property type="project" value="InterPro"/>
</dbReference>
<dbReference type="Gene3D" id="1.10.10.60">
    <property type="entry name" value="Homeodomain-like"/>
    <property type="match status" value="1"/>
</dbReference>
<organism evidence="9 10">
    <name type="scientific">Mus caroli</name>
    <name type="common">Ryukyu mouse</name>
    <name type="synonym">Ricefield mouse</name>
    <dbReference type="NCBI Taxonomy" id="10089"/>
    <lineage>
        <taxon>Eukaryota</taxon>
        <taxon>Metazoa</taxon>
        <taxon>Chordata</taxon>
        <taxon>Craniata</taxon>
        <taxon>Vertebrata</taxon>
        <taxon>Euteleostomi</taxon>
        <taxon>Mammalia</taxon>
        <taxon>Eutheria</taxon>
        <taxon>Euarchontoglires</taxon>
        <taxon>Glires</taxon>
        <taxon>Rodentia</taxon>
        <taxon>Myomorpha</taxon>
        <taxon>Muroidea</taxon>
        <taxon>Muridae</taxon>
        <taxon>Murinae</taxon>
        <taxon>Mus</taxon>
        <taxon>Mus</taxon>
    </lineage>
</organism>
<feature type="region of interest" description="Disordered" evidence="7">
    <location>
        <begin position="123"/>
        <end position="215"/>
    </location>
</feature>
<dbReference type="InterPro" id="IPR049257">
    <property type="entry name" value="Gon4l/CASP8AP2_myb-like"/>
</dbReference>
<evidence type="ECO:0000256" key="4">
    <source>
        <dbReference type="ARBA" id="ARBA00023015"/>
    </source>
</evidence>
<dbReference type="Pfam" id="PF02671">
    <property type="entry name" value="PAH"/>
    <property type="match status" value="1"/>
</dbReference>
<evidence type="ECO:0000256" key="7">
    <source>
        <dbReference type="SAM" id="MobiDB-lite"/>
    </source>
</evidence>
<name>A0A6P7QSY4_MUSCR</name>
<dbReference type="SUPFAM" id="SSF46689">
    <property type="entry name" value="Homeodomain-like"/>
    <property type="match status" value="1"/>
</dbReference>
<dbReference type="CDD" id="cd12202">
    <property type="entry name" value="CASP8AP2"/>
    <property type="match status" value="1"/>
</dbReference>
<keyword evidence="4" id="KW-0805">Transcription regulation</keyword>
<keyword evidence="2" id="KW-0678">Repressor</keyword>
<evidence type="ECO:0000256" key="2">
    <source>
        <dbReference type="ARBA" id="ARBA00022491"/>
    </source>
</evidence>
<keyword evidence="6" id="KW-0539">Nucleus</keyword>
<comment type="subcellular location">
    <subcellularLocation>
        <location evidence="1">Nucleus</location>
    </subcellularLocation>
</comment>
<dbReference type="InterPro" id="IPR052435">
    <property type="entry name" value="YY1-Transcr_Regul"/>
</dbReference>
<dbReference type="InterPro" id="IPR001005">
    <property type="entry name" value="SANT/Myb"/>
</dbReference>
<dbReference type="Pfam" id="PF21227">
    <property type="entry name" value="Myb_DNA-binding_7"/>
    <property type="match status" value="1"/>
</dbReference>
<dbReference type="KEGG" id="mcal:110291863"/>
<proteinExistence type="predicted"/>
<accession>A0A6P7QSY4</accession>
<feature type="region of interest" description="Disordered" evidence="7">
    <location>
        <begin position="741"/>
        <end position="771"/>
    </location>
</feature>
<dbReference type="GeneID" id="110291863"/>
<evidence type="ECO:0000256" key="1">
    <source>
        <dbReference type="ARBA" id="ARBA00004123"/>
    </source>
</evidence>
<dbReference type="CTD" id="54856"/>
<feature type="region of interest" description="Disordered" evidence="7">
    <location>
        <begin position="1016"/>
        <end position="1049"/>
    </location>
</feature>
<dbReference type="AlphaFoldDB" id="A0A6P7QSY4"/>
<reference evidence="10" key="1">
    <citation type="submission" date="2025-08" db="UniProtKB">
        <authorList>
            <consortium name="RefSeq"/>
        </authorList>
    </citation>
    <scope>IDENTIFICATION</scope>
</reference>
<evidence type="ECO:0000313" key="9">
    <source>
        <dbReference type="Proteomes" id="UP000515126"/>
    </source>
</evidence>
<feature type="compositionally biased region" description="Basic and acidic residues" evidence="7">
    <location>
        <begin position="142"/>
        <end position="152"/>
    </location>
</feature>
<evidence type="ECO:0000313" key="10">
    <source>
        <dbReference type="RefSeq" id="XP_029331397.1"/>
    </source>
</evidence>
<evidence type="ECO:0000256" key="3">
    <source>
        <dbReference type="ARBA" id="ARBA00022553"/>
    </source>
</evidence>